<dbReference type="InterPro" id="IPR036291">
    <property type="entry name" value="NAD(P)-bd_dom_sf"/>
</dbReference>
<dbReference type="InterPro" id="IPR006139">
    <property type="entry name" value="D-isomer_2_OHA_DH_cat_dom"/>
</dbReference>
<evidence type="ECO:0000313" key="8">
    <source>
        <dbReference type="EMBL" id="RXK09717.1"/>
    </source>
</evidence>
<dbReference type="SUPFAM" id="SSF51735">
    <property type="entry name" value="NAD(P)-binding Rossmann-fold domains"/>
    <property type="match status" value="1"/>
</dbReference>
<dbReference type="Proteomes" id="UP000289193">
    <property type="component" value="Unassembled WGS sequence"/>
</dbReference>
<comment type="similarity">
    <text evidence="1 4">Belongs to the D-isomer specific 2-hydroxyacid dehydrogenase family.</text>
</comment>
<evidence type="ECO:0000256" key="3">
    <source>
        <dbReference type="ARBA" id="ARBA00023027"/>
    </source>
</evidence>
<organism evidence="8 10">
    <name type="scientific">Halarcobacter bivalviorum</name>
    <dbReference type="NCBI Taxonomy" id="663364"/>
    <lineage>
        <taxon>Bacteria</taxon>
        <taxon>Pseudomonadati</taxon>
        <taxon>Campylobacterota</taxon>
        <taxon>Epsilonproteobacteria</taxon>
        <taxon>Campylobacterales</taxon>
        <taxon>Arcobacteraceae</taxon>
        <taxon>Halarcobacter</taxon>
    </lineage>
</organism>
<keyword evidence="3" id="KW-0520">NAD</keyword>
<dbReference type="PROSITE" id="PS00671">
    <property type="entry name" value="D_2_HYDROXYACID_DH_3"/>
    <property type="match status" value="1"/>
</dbReference>
<keyword evidence="10" id="KW-1185">Reference proteome</keyword>
<protein>
    <submittedName>
        <fullName evidence="7 8">Hydroxyacid dehydrogenase</fullName>
        <ecNumber evidence="8">1.1.1.272</ecNumber>
    </submittedName>
</protein>
<dbReference type="EC" id="1.1.1.272" evidence="8"/>
<feature type="domain" description="D-isomer specific 2-hydroxyacid dehydrogenase catalytic" evidence="5">
    <location>
        <begin position="21"/>
        <end position="308"/>
    </location>
</feature>
<dbReference type="InterPro" id="IPR006140">
    <property type="entry name" value="D-isomer_DH_NAD-bd"/>
</dbReference>
<evidence type="ECO:0000313" key="7">
    <source>
        <dbReference type="EMBL" id="AXH11095.1"/>
    </source>
</evidence>
<keyword evidence="2 4" id="KW-0560">Oxidoreductase</keyword>
<dbReference type="NCBIfam" id="NF006263">
    <property type="entry name" value="PRK08410.1"/>
    <property type="match status" value="1"/>
</dbReference>
<name>A0AAX2A650_9BACT</name>
<evidence type="ECO:0000313" key="10">
    <source>
        <dbReference type="Proteomes" id="UP000289193"/>
    </source>
</evidence>
<evidence type="ECO:0000256" key="2">
    <source>
        <dbReference type="ARBA" id="ARBA00023002"/>
    </source>
</evidence>
<evidence type="ECO:0000259" key="5">
    <source>
        <dbReference type="Pfam" id="PF00389"/>
    </source>
</evidence>
<dbReference type="RefSeq" id="WP_114837991.1">
    <property type="nucleotide sequence ID" value="NZ_CP031217.1"/>
</dbReference>
<dbReference type="KEGG" id="hbv:ABIV_0053"/>
<dbReference type="InterPro" id="IPR050418">
    <property type="entry name" value="D-iso_2-hydroxyacid_DH_PdxB"/>
</dbReference>
<dbReference type="Pfam" id="PF02826">
    <property type="entry name" value="2-Hacid_dh_C"/>
    <property type="match status" value="1"/>
</dbReference>
<dbReference type="PANTHER" id="PTHR43761">
    <property type="entry name" value="D-ISOMER SPECIFIC 2-HYDROXYACID DEHYDROGENASE FAMILY PROTEIN (AFU_ORTHOLOGUE AFUA_1G13630)"/>
    <property type="match status" value="1"/>
</dbReference>
<feature type="domain" description="D-isomer specific 2-hydroxyacid dehydrogenase NAD-binding" evidence="6">
    <location>
        <begin position="106"/>
        <end position="286"/>
    </location>
</feature>
<accession>A0AAX2A650</accession>
<reference evidence="7 9" key="2">
    <citation type="submission" date="2018-07" db="EMBL/GenBank/DDBJ databases">
        <title>Complete genome of the Arcobacter bivalviorum type strain LMG 26154.</title>
        <authorList>
            <person name="Miller W.G."/>
            <person name="Yee E."/>
            <person name="Bono J.L."/>
        </authorList>
    </citation>
    <scope>NUCLEOTIDE SEQUENCE [LARGE SCALE GENOMIC DNA]</scope>
    <source>
        <strain evidence="7 9">LMG 26154</strain>
    </source>
</reference>
<dbReference type="EMBL" id="PDKM01000004">
    <property type="protein sequence ID" value="RXK09717.1"/>
    <property type="molecule type" value="Genomic_DNA"/>
</dbReference>
<evidence type="ECO:0000256" key="4">
    <source>
        <dbReference type="RuleBase" id="RU003719"/>
    </source>
</evidence>
<evidence type="ECO:0000313" key="9">
    <source>
        <dbReference type="Proteomes" id="UP000253850"/>
    </source>
</evidence>
<dbReference type="InterPro" id="IPR029753">
    <property type="entry name" value="D-isomer_DH_CS"/>
</dbReference>
<evidence type="ECO:0000259" key="6">
    <source>
        <dbReference type="Pfam" id="PF02826"/>
    </source>
</evidence>
<dbReference type="EMBL" id="CP031217">
    <property type="protein sequence ID" value="AXH11095.1"/>
    <property type="molecule type" value="Genomic_DNA"/>
</dbReference>
<dbReference type="SUPFAM" id="SSF52283">
    <property type="entry name" value="Formate/glycerate dehydrogenase catalytic domain-like"/>
    <property type="match status" value="1"/>
</dbReference>
<sequence length="309" mass="34691">MKIVFLDTKTLGKDINLDNFNTLGEVVKYETTEPNETLARVQNCDVVVTNKVLIPKEIIEQSKFKLICITATGTNNIDLEAAQKANIAVKNVSDYSTSSVSQLTFTLVLELIQKISYYKEYVDSLQWSKSNLFTHIDKPFFELKNKKWGIIGLGNIGKEVAKIATAFGCEVNYYSTSGKNLNTDYNSITLEELLKTSDVISIHSPLNDSTYNLINKTNLDLLKEDTILVNVGRGGIINEEDLAKKLDSSKSLYCGLDVVEKEPIEEENPLLKIKNKDRLILTPHIAWASIEARTTLINKVFDNIKSFVL</sequence>
<reference evidence="8 10" key="1">
    <citation type="submission" date="2017-10" db="EMBL/GenBank/DDBJ databases">
        <title>Genomics of the genus Arcobacter.</title>
        <authorList>
            <person name="Perez-Cataluna A."/>
            <person name="Figueras M.J."/>
        </authorList>
    </citation>
    <scope>NUCLEOTIDE SEQUENCE [LARGE SCALE GENOMIC DNA]</scope>
    <source>
        <strain evidence="8 10">CECT 7835</strain>
    </source>
</reference>
<dbReference type="Gene3D" id="3.40.50.720">
    <property type="entry name" value="NAD(P)-binding Rossmann-like Domain"/>
    <property type="match status" value="2"/>
</dbReference>
<dbReference type="GO" id="GO:0050578">
    <property type="term" value="F:(2R)-2-hydroxyacid dehydrogenase (NADP+) activity"/>
    <property type="evidence" value="ECO:0007669"/>
    <property type="project" value="UniProtKB-EC"/>
</dbReference>
<dbReference type="AlphaFoldDB" id="A0AAX2A650"/>
<dbReference type="PROSITE" id="PS00670">
    <property type="entry name" value="D_2_HYDROXYACID_DH_2"/>
    <property type="match status" value="1"/>
</dbReference>
<gene>
    <name evidence="7" type="primary">hprA</name>
    <name evidence="7" type="ORF">ABIV_0053</name>
    <name evidence="8" type="ORF">CRV05_08275</name>
</gene>
<dbReference type="GO" id="GO:0051287">
    <property type="term" value="F:NAD binding"/>
    <property type="evidence" value="ECO:0007669"/>
    <property type="project" value="InterPro"/>
</dbReference>
<dbReference type="Pfam" id="PF00389">
    <property type="entry name" value="2-Hacid_dh"/>
    <property type="match status" value="1"/>
</dbReference>
<dbReference type="PANTHER" id="PTHR43761:SF1">
    <property type="entry name" value="D-ISOMER SPECIFIC 2-HYDROXYACID DEHYDROGENASE CATALYTIC DOMAIN-CONTAINING PROTEIN-RELATED"/>
    <property type="match status" value="1"/>
</dbReference>
<proteinExistence type="inferred from homology"/>
<dbReference type="Proteomes" id="UP000253850">
    <property type="component" value="Chromosome"/>
</dbReference>
<evidence type="ECO:0000256" key="1">
    <source>
        <dbReference type="ARBA" id="ARBA00005854"/>
    </source>
</evidence>